<dbReference type="OrthoDB" id="9806864at2"/>
<dbReference type="SMART" id="SM00347">
    <property type="entry name" value="HTH_MARR"/>
    <property type="match status" value="1"/>
</dbReference>
<accession>A0A502GU12</accession>
<keyword evidence="6" id="KW-1185">Reference proteome</keyword>
<protein>
    <submittedName>
        <fullName evidence="5">MarR family transcriptional regulator</fullName>
    </submittedName>
</protein>
<reference evidence="5 6" key="1">
    <citation type="journal article" date="2019" name="Environ. Microbiol.">
        <title>Species interactions and distinct microbial communities in high Arctic permafrost affected cryosols are associated with the CH4 and CO2 gas fluxes.</title>
        <authorList>
            <person name="Altshuler I."/>
            <person name="Hamel J."/>
            <person name="Turney S."/>
            <person name="Magnuson E."/>
            <person name="Levesque R."/>
            <person name="Greer C."/>
            <person name="Whyte L.G."/>
        </authorList>
    </citation>
    <scope>NUCLEOTIDE SEQUENCE [LARGE SCALE GENOMIC DNA]</scope>
    <source>
        <strain evidence="5 6">S9.2P</strain>
    </source>
</reference>
<dbReference type="InterPro" id="IPR036390">
    <property type="entry name" value="WH_DNA-bd_sf"/>
</dbReference>
<dbReference type="PROSITE" id="PS50995">
    <property type="entry name" value="HTH_MARR_2"/>
    <property type="match status" value="1"/>
</dbReference>
<gene>
    <name evidence="5" type="ORF">EAH73_12815</name>
</gene>
<evidence type="ECO:0000259" key="4">
    <source>
        <dbReference type="PROSITE" id="PS50995"/>
    </source>
</evidence>
<dbReference type="EMBL" id="RCYZ01000005">
    <property type="protein sequence ID" value="TPG65354.1"/>
    <property type="molecule type" value="Genomic_DNA"/>
</dbReference>
<dbReference type="Pfam" id="PF12802">
    <property type="entry name" value="MarR_2"/>
    <property type="match status" value="1"/>
</dbReference>
<comment type="caution">
    <text evidence="5">The sequence shown here is derived from an EMBL/GenBank/DDBJ whole genome shotgun (WGS) entry which is preliminary data.</text>
</comment>
<dbReference type="InterPro" id="IPR036388">
    <property type="entry name" value="WH-like_DNA-bd_sf"/>
</dbReference>
<dbReference type="InterPro" id="IPR039422">
    <property type="entry name" value="MarR/SlyA-like"/>
</dbReference>
<dbReference type="RefSeq" id="WP_140467145.1">
    <property type="nucleotide sequence ID" value="NZ_RCYZ01000005.1"/>
</dbReference>
<dbReference type="GO" id="GO:0003700">
    <property type="term" value="F:DNA-binding transcription factor activity"/>
    <property type="evidence" value="ECO:0007669"/>
    <property type="project" value="InterPro"/>
</dbReference>
<dbReference type="InterPro" id="IPR000835">
    <property type="entry name" value="HTH_MarR-typ"/>
</dbReference>
<evidence type="ECO:0000313" key="5">
    <source>
        <dbReference type="EMBL" id="TPG65354.1"/>
    </source>
</evidence>
<dbReference type="AlphaFoldDB" id="A0A502GU12"/>
<keyword evidence="3" id="KW-0804">Transcription</keyword>
<keyword evidence="1" id="KW-0805">Transcription regulation</keyword>
<evidence type="ECO:0000256" key="2">
    <source>
        <dbReference type="ARBA" id="ARBA00023125"/>
    </source>
</evidence>
<dbReference type="GO" id="GO:0003677">
    <property type="term" value="F:DNA binding"/>
    <property type="evidence" value="ECO:0007669"/>
    <property type="project" value="UniProtKB-KW"/>
</dbReference>
<evidence type="ECO:0000256" key="3">
    <source>
        <dbReference type="ARBA" id="ARBA00023163"/>
    </source>
</evidence>
<evidence type="ECO:0000256" key="1">
    <source>
        <dbReference type="ARBA" id="ARBA00023015"/>
    </source>
</evidence>
<dbReference type="PANTHER" id="PTHR33164">
    <property type="entry name" value="TRANSCRIPTIONAL REGULATOR, MARR FAMILY"/>
    <property type="match status" value="1"/>
</dbReference>
<feature type="domain" description="HTH marR-type" evidence="4">
    <location>
        <begin position="21"/>
        <end position="161"/>
    </location>
</feature>
<dbReference type="SUPFAM" id="SSF46785">
    <property type="entry name" value="Winged helix' DNA-binding domain"/>
    <property type="match status" value="1"/>
</dbReference>
<sequence>MPVDVQALAQLFARAPFSHPTEASGFLLWRVAHRYQRDIDRACAAVDLTHLQFITLLLSGWLGRAGAIVSQVELAATSGIHPMQLSQVLKALEQKALVERPRNPADSRRKQVQLTAAGVHALTQAIPLAEAAQRQFFEGVADQPQLHPLLLQVVSSWPDEV</sequence>
<dbReference type="Proteomes" id="UP000317646">
    <property type="component" value="Unassembled WGS sequence"/>
</dbReference>
<evidence type="ECO:0000313" key="6">
    <source>
        <dbReference type="Proteomes" id="UP000317646"/>
    </source>
</evidence>
<organism evidence="5 6">
    <name type="scientific">Hymenobacter nivis</name>
    <dbReference type="NCBI Taxonomy" id="1850093"/>
    <lineage>
        <taxon>Bacteria</taxon>
        <taxon>Pseudomonadati</taxon>
        <taxon>Bacteroidota</taxon>
        <taxon>Cytophagia</taxon>
        <taxon>Cytophagales</taxon>
        <taxon>Hymenobacteraceae</taxon>
        <taxon>Hymenobacter</taxon>
    </lineage>
</organism>
<proteinExistence type="predicted"/>
<keyword evidence="2" id="KW-0238">DNA-binding</keyword>
<dbReference type="Gene3D" id="1.10.10.10">
    <property type="entry name" value="Winged helix-like DNA-binding domain superfamily/Winged helix DNA-binding domain"/>
    <property type="match status" value="1"/>
</dbReference>
<name>A0A502GU12_9BACT</name>
<dbReference type="GO" id="GO:0006950">
    <property type="term" value="P:response to stress"/>
    <property type="evidence" value="ECO:0007669"/>
    <property type="project" value="TreeGrafter"/>
</dbReference>
<dbReference type="PANTHER" id="PTHR33164:SF64">
    <property type="entry name" value="TRANSCRIPTIONAL REGULATOR SLYA"/>
    <property type="match status" value="1"/>
</dbReference>